<gene>
    <name evidence="1" type="ORF">R54876_GBNLAHCA_01188</name>
</gene>
<organism evidence="1 2">
    <name type="scientific">Eupransor demetentiae</name>
    <dbReference type="NCBI Taxonomy" id="3109584"/>
    <lineage>
        <taxon>Bacteria</taxon>
        <taxon>Bacillati</taxon>
        <taxon>Bacillota</taxon>
        <taxon>Bacilli</taxon>
        <taxon>Lactobacillales</taxon>
        <taxon>Lactobacillaceae</taxon>
        <taxon>Eupransor</taxon>
    </lineage>
</organism>
<comment type="caution">
    <text evidence="1">The sequence shown here is derived from an EMBL/GenBank/DDBJ whole genome shotgun (WGS) entry which is preliminary data.</text>
</comment>
<sequence>MPKFNPKQLQHYVQSLQAVLQSTQDQANHVSPYFVKLDDARQEKKLSEMDSVEFKEIKAEFDDAVTCYEDNAKKLAALQAPVRWLGAHKSLVKNYDEYAKATKMMADALDADKQTIDEEHFTQSENDQELYMGKVQANVTKIFGSAM</sequence>
<accession>A0ABP0ETR7</accession>
<dbReference type="EMBL" id="CAWVOH010000002">
    <property type="protein sequence ID" value="CAK8054614.1"/>
    <property type="molecule type" value="Genomic_DNA"/>
</dbReference>
<evidence type="ECO:0000313" key="2">
    <source>
        <dbReference type="Proteomes" id="UP001314241"/>
    </source>
</evidence>
<evidence type="ECO:0000313" key="1">
    <source>
        <dbReference type="EMBL" id="CAK8054614.1"/>
    </source>
</evidence>
<keyword evidence="2" id="KW-1185">Reference proteome</keyword>
<dbReference type="Proteomes" id="UP001314241">
    <property type="component" value="Unassembled WGS sequence"/>
</dbReference>
<protein>
    <submittedName>
        <fullName evidence="1">Uncharacterized protein</fullName>
    </submittedName>
</protein>
<dbReference type="RefSeq" id="WP_349642158.1">
    <property type="nucleotide sequence ID" value="NZ_CAWVOH010000002.1"/>
</dbReference>
<proteinExistence type="predicted"/>
<name>A0ABP0ETR7_9LACO</name>
<reference evidence="1 2" key="1">
    <citation type="submission" date="2024-01" db="EMBL/GenBank/DDBJ databases">
        <authorList>
            <person name="Botero Cardona J."/>
        </authorList>
    </citation>
    <scope>NUCLEOTIDE SEQUENCE [LARGE SCALE GENOMIC DNA]</scope>
    <source>
        <strain evidence="1 2">LMG 33000</strain>
    </source>
</reference>